<reference evidence="2" key="1">
    <citation type="submission" date="2016-06" db="EMBL/GenBank/DDBJ databases">
        <authorList>
            <person name="Cuomo C."/>
            <person name="Litvintseva A."/>
            <person name="Heitman J."/>
            <person name="Chen Y."/>
            <person name="Sun S."/>
            <person name="Springer D."/>
            <person name="Dromer F."/>
            <person name="Young S."/>
            <person name="Zeng Q."/>
            <person name="Chapman S."/>
            <person name="Gujja S."/>
            <person name="Saif S."/>
            <person name="Birren B."/>
        </authorList>
    </citation>
    <scope>NUCLEOTIDE SEQUENCE</scope>
    <source>
        <strain evidence="2">CBS 7841</strain>
    </source>
</reference>
<evidence type="ECO:0000313" key="2">
    <source>
        <dbReference type="EMBL" id="WVN90014.1"/>
    </source>
</evidence>
<dbReference type="EMBL" id="CP143789">
    <property type="protein sequence ID" value="WVN90014.1"/>
    <property type="molecule type" value="Genomic_DNA"/>
</dbReference>
<reference evidence="2" key="2">
    <citation type="journal article" date="2022" name="Elife">
        <title>Obligate sexual reproduction of a homothallic fungus closely related to the Cryptococcus pathogenic species complex.</title>
        <authorList>
            <person name="Passer A.R."/>
            <person name="Clancey S.A."/>
            <person name="Shea T."/>
            <person name="David-Palma M."/>
            <person name="Averette A.F."/>
            <person name="Boekhout T."/>
            <person name="Porcel B.M."/>
            <person name="Nowrousian M."/>
            <person name="Cuomo C.A."/>
            <person name="Sun S."/>
            <person name="Heitman J."/>
            <person name="Coelho M.A."/>
        </authorList>
    </citation>
    <scope>NUCLEOTIDE SEQUENCE</scope>
    <source>
        <strain evidence="2">CBS 7841</strain>
    </source>
</reference>
<dbReference type="GeneID" id="91089455"/>
<evidence type="ECO:0000313" key="3">
    <source>
        <dbReference type="Proteomes" id="UP000094043"/>
    </source>
</evidence>
<feature type="region of interest" description="Disordered" evidence="1">
    <location>
        <begin position="57"/>
        <end position="121"/>
    </location>
</feature>
<dbReference type="AlphaFoldDB" id="A0A1E3HYF6"/>
<feature type="region of interest" description="Disordered" evidence="1">
    <location>
        <begin position="192"/>
        <end position="265"/>
    </location>
</feature>
<dbReference type="Gene3D" id="1.20.5.170">
    <property type="match status" value="1"/>
</dbReference>
<dbReference type="InterPro" id="IPR004827">
    <property type="entry name" value="bZIP"/>
</dbReference>
<protein>
    <submittedName>
        <fullName evidence="2">Uncharacterized protein</fullName>
    </submittedName>
</protein>
<dbReference type="Pfam" id="PF07716">
    <property type="entry name" value="bZIP_2"/>
    <property type="match status" value="1"/>
</dbReference>
<name>A0A1E3HYF6_9TREE</name>
<evidence type="ECO:0000256" key="1">
    <source>
        <dbReference type="SAM" id="MobiDB-lite"/>
    </source>
</evidence>
<gene>
    <name evidence="2" type="ORF">L203_105246</name>
</gene>
<accession>A0A1E3HYF6</accession>
<dbReference type="RefSeq" id="XP_066070714.1">
    <property type="nucleotide sequence ID" value="XM_066214617.1"/>
</dbReference>
<sequence length="265" mass="29058">MSNPNEHWNYGYCPDPQAYYNATNQTDFSATHADGDLFNFVDLSLAHPWGDTTVESQGVVPSASAASQQTLAPNAPTDKSAKSDENYIDLDEEEKAERERRKRNNEASVRSRLRRKKQRDELAANYDRRGEEIRKLNEKITKLQAEKTDLQTANTDSQTKIAQLQAKVTDMEATIEEKEAIIGELLFCTHKEESGLPPGSSSAQSDTAAGGPESNPSGTVYTDHDGGDDTGPFMQSGIMEWDDFVAQYNPNAPTPSDAGSNPGPP</sequence>
<dbReference type="PROSITE" id="PS50217">
    <property type="entry name" value="BZIP"/>
    <property type="match status" value="1"/>
</dbReference>
<dbReference type="SMART" id="SM00338">
    <property type="entry name" value="BRLZ"/>
    <property type="match status" value="1"/>
</dbReference>
<dbReference type="CDD" id="cd14686">
    <property type="entry name" value="bZIP"/>
    <property type="match status" value="1"/>
</dbReference>
<dbReference type="Proteomes" id="UP000094043">
    <property type="component" value="Chromosome 6"/>
</dbReference>
<dbReference type="GO" id="GO:0003700">
    <property type="term" value="F:DNA-binding transcription factor activity"/>
    <property type="evidence" value="ECO:0007669"/>
    <property type="project" value="InterPro"/>
</dbReference>
<dbReference type="VEuPathDB" id="FungiDB:L203_05613"/>
<dbReference type="KEGG" id="cdep:91089455"/>
<proteinExistence type="predicted"/>
<reference evidence="2" key="3">
    <citation type="submission" date="2024-01" db="EMBL/GenBank/DDBJ databases">
        <authorList>
            <person name="Coelho M.A."/>
            <person name="David-Palma M."/>
            <person name="Shea T."/>
            <person name="Sun S."/>
            <person name="Cuomo C.A."/>
            <person name="Heitman J."/>
        </authorList>
    </citation>
    <scope>NUCLEOTIDE SEQUENCE</scope>
    <source>
        <strain evidence="2">CBS 7841</strain>
    </source>
</reference>
<organism evidence="2 3">
    <name type="scientific">Cryptococcus depauperatus CBS 7841</name>
    <dbReference type="NCBI Taxonomy" id="1295531"/>
    <lineage>
        <taxon>Eukaryota</taxon>
        <taxon>Fungi</taxon>
        <taxon>Dikarya</taxon>
        <taxon>Basidiomycota</taxon>
        <taxon>Agaricomycotina</taxon>
        <taxon>Tremellomycetes</taxon>
        <taxon>Tremellales</taxon>
        <taxon>Cryptococcaceae</taxon>
        <taxon>Cryptococcus</taxon>
    </lineage>
</organism>
<keyword evidence="3" id="KW-1185">Reference proteome</keyword>
<dbReference type="PROSITE" id="PS00036">
    <property type="entry name" value="BZIP_BASIC"/>
    <property type="match status" value="1"/>
</dbReference>